<proteinExistence type="predicted"/>
<dbReference type="InterPro" id="IPR021860">
    <property type="entry name" value="Peptidase_S12_Pab87-rel_C"/>
</dbReference>
<accession>A0AA38RIX4</accession>
<gene>
    <name evidence="3" type="ORF">NKR19_g7689</name>
</gene>
<dbReference type="Gene3D" id="3.40.710.10">
    <property type="entry name" value="DD-peptidase/beta-lactamase superfamily"/>
    <property type="match status" value="1"/>
</dbReference>
<protein>
    <recommendedName>
        <fullName evidence="5">Beta-lactamase/transpeptidase-like protein</fullName>
    </recommendedName>
</protein>
<dbReference type="Pfam" id="PF11954">
    <property type="entry name" value="DUF3471"/>
    <property type="match status" value="1"/>
</dbReference>
<dbReference type="Pfam" id="PF00144">
    <property type="entry name" value="Beta-lactamase"/>
    <property type="match status" value="1"/>
</dbReference>
<dbReference type="AlphaFoldDB" id="A0AA38RIX4"/>
<feature type="domain" description="Peptidase S12 Pab87-related C-terminal" evidence="2">
    <location>
        <begin position="283"/>
        <end position="371"/>
    </location>
</feature>
<feature type="domain" description="Beta-lactamase-related" evidence="1">
    <location>
        <begin position="7"/>
        <end position="233"/>
    </location>
</feature>
<organism evidence="3 4">
    <name type="scientific">Coniochaeta hoffmannii</name>
    <dbReference type="NCBI Taxonomy" id="91930"/>
    <lineage>
        <taxon>Eukaryota</taxon>
        <taxon>Fungi</taxon>
        <taxon>Dikarya</taxon>
        <taxon>Ascomycota</taxon>
        <taxon>Pezizomycotina</taxon>
        <taxon>Sordariomycetes</taxon>
        <taxon>Sordariomycetidae</taxon>
        <taxon>Coniochaetales</taxon>
        <taxon>Coniochaetaceae</taxon>
        <taxon>Coniochaeta</taxon>
    </lineage>
</organism>
<dbReference type="Gene3D" id="2.40.128.600">
    <property type="match status" value="1"/>
</dbReference>
<keyword evidence="4" id="KW-1185">Reference proteome</keyword>
<dbReference type="SUPFAM" id="SSF56601">
    <property type="entry name" value="beta-lactamase/transpeptidase-like"/>
    <property type="match status" value="1"/>
</dbReference>
<evidence type="ECO:0000313" key="4">
    <source>
        <dbReference type="Proteomes" id="UP001174691"/>
    </source>
</evidence>
<dbReference type="EMBL" id="JANBVN010000139">
    <property type="protein sequence ID" value="KAJ9138790.1"/>
    <property type="molecule type" value="Genomic_DNA"/>
</dbReference>
<evidence type="ECO:0008006" key="5">
    <source>
        <dbReference type="Google" id="ProtNLM"/>
    </source>
</evidence>
<dbReference type="Proteomes" id="UP001174691">
    <property type="component" value="Unassembled WGS sequence"/>
</dbReference>
<dbReference type="InterPro" id="IPR012338">
    <property type="entry name" value="Beta-lactam/transpept-like"/>
</dbReference>
<reference evidence="3" key="1">
    <citation type="submission" date="2022-07" db="EMBL/GenBank/DDBJ databases">
        <title>Fungi with potential for degradation of polypropylene.</title>
        <authorList>
            <person name="Gostincar C."/>
        </authorList>
    </citation>
    <scope>NUCLEOTIDE SEQUENCE</scope>
    <source>
        <strain evidence="3">EXF-13287</strain>
    </source>
</reference>
<sequence length="427" mass="47161">MLIDEASYIDFVADQARVRPLHGDFYYNNLGYKLAGLILDHQCGVKLSSLLQEHFFDKWDMCRTFLGHPRPPIDGVSEAYNVLDNGKPIKIPTPLSPDTSFAQASGGMYSCAQDLLRAYVQVMEAIKDPDGSPQVKQTDRLFAAHTGIPAHFGSVAGHHYCLGLAKAALPASIGYTGLNSSLLPGQSMPVIGEYNNIGPVYYDNGSGPGALAAVAILPRHDTVVVVLSNTLALNDCADWVQQLVLSKLVGGPPDCLFVSLAEEARSNNLKGYADLKAKLDNGQGPPPSLELPQYCKPYENIAEYLAIDVELKDGKLVWTKQGRPGEQFPLYHYKGDTFHWMGEWNDMASRGLLLHKAEHYWLVHFHVDRDDGDGDNVGESDVVGLTWVHDPHNRQAGRFANALLDVDDRSQWYEWTRLVESKGETQV</sequence>
<name>A0AA38RIX4_9PEZI</name>
<comment type="caution">
    <text evidence="3">The sequence shown here is derived from an EMBL/GenBank/DDBJ whole genome shotgun (WGS) entry which is preliminary data.</text>
</comment>
<evidence type="ECO:0000259" key="1">
    <source>
        <dbReference type="Pfam" id="PF00144"/>
    </source>
</evidence>
<evidence type="ECO:0000259" key="2">
    <source>
        <dbReference type="Pfam" id="PF11954"/>
    </source>
</evidence>
<evidence type="ECO:0000313" key="3">
    <source>
        <dbReference type="EMBL" id="KAJ9138790.1"/>
    </source>
</evidence>
<dbReference type="InterPro" id="IPR001466">
    <property type="entry name" value="Beta-lactam-related"/>
</dbReference>